<accession>A0A9I9E8T5</accession>
<evidence type="ECO:0000256" key="2">
    <source>
        <dbReference type="SAM" id="MobiDB-lite"/>
    </source>
</evidence>
<feature type="region of interest" description="Disordered" evidence="2">
    <location>
        <begin position="191"/>
        <end position="230"/>
    </location>
</feature>
<dbReference type="GO" id="GO:0006974">
    <property type="term" value="P:DNA damage response"/>
    <property type="evidence" value="ECO:0007669"/>
    <property type="project" value="InterPro"/>
</dbReference>
<evidence type="ECO:0000256" key="1">
    <source>
        <dbReference type="SAM" id="Coils"/>
    </source>
</evidence>
<feature type="coiled-coil region" evidence="1">
    <location>
        <begin position="123"/>
        <end position="164"/>
    </location>
</feature>
<sequence>MPTGDEGFEDWEWDADFLDQLIQVEELAISSTANNPIPISSSASLPPPPPPPEPEPEPEPLHLVEPLYVRPISYSPPRELSQIATGLRSHAIRFPNGLSECGPSSSSLAPCLHRFDAAKELEICDLKRELGRVSKQLKNLEQECVELRKNRNKKEEQLRVVSSNKDEQYIGHRLSESTDLRVAGKDGVRTGMKSEDIAGDLGGPHAVTSRSKDNEQGEKAHSSVGERANDDLPAFDKLSKKLQVFWVPESDSKIGQSLVSELLLSCETDLHVLFHSIGTKLSPKFPVALAGDNSSDVALKQPLHLFQCPEAKKVSNLYTTLTKDRYHVTEGNVPLVGIIVSKLSMWCHEDWEIWQNNVSNGIVKMEALFSPLLDLCNLDNVAVVHRSLHILHMFLKRLLWLERKSERRYITLYFAANCNLLRETVIIGGLGSRNNVVDSHGSQSAEGDEFALANMDESSHGSASTRLPGAELLCKNRNLKKNINLVPQVNWVSFFEAMRQVAKTHSAKCVRIEAISVMNLILMRNNAYLEKEKNDSHNYYRFGQALLFDSVVEFIRKESGPTFFAAFCSGCKEAETAEVGNENVRSAGGFQKFQTILHGLADCFTCFGNGIELKRATATIAYCSTLAVKIRNLSAVFSVVNRIEELKLRKNTVLLLAFLASSGKAGFEILISNKLYTYSNFLTLILQVVASELEQEKTVREPVENLEERALLLREVLILLNRLASHSLYSMTILRVLTNSRDMATLTIDVTNKLCRKNNRNGQLDSKKRKMRESEVVELAQKIIICFFFCFTSSEKLVRMAAPRALKGIAARVCKPPPHFLQ</sequence>
<dbReference type="AlphaFoldDB" id="A0A9I9E8T5"/>
<evidence type="ECO:0000313" key="3">
    <source>
        <dbReference type="EnsemblPlants" id="MELO3C030376.2.1"/>
    </source>
</evidence>
<name>A0A9I9E8T5_CUCME</name>
<feature type="compositionally biased region" description="Polar residues" evidence="2">
    <location>
        <begin position="33"/>
        <end position="44"/>
    </location>
</feature>
<proteinExistence type="predicted"/>
<reference evidence="3" key="1">
    <citation type="submission" date="2023-03" db="UniProtKB">
        <authorList>
            <consortium name="EnsemblPlants"/>
        </authorList>
    </citation>
    <scope>IDENTIFICATION</scope>
</reference>
<dbReference type="PANTHER" id="PTHR35761:SF1">
    <property type="entry name" value="PROTEIN SENSITIVE TO UV 2"/>
    <property type="match status" value="1"/>
</dbReference>
<organism evidence="3">
    <name type="scientific">Cucumis melo</name>
    <name type="common">Muskmelon</name>
    <dbReference type="NCBI Taxonomy" id="3656"/>
    <lineage>
        <taxon>Eukaryota</taxon>
        <taxon>Viridiplantae</taxon>
        <taxon>Streptophyta</taxon>
        <taxon>Embryophyta</taxon>
        <taxon>Tracheophyta</taxon>
        <taxon>Spermatophyta</taxon>
        <taxon>Magnoliopsida</taxon>
        <taxon>eudicotyledons</taxon>
        <taxon>Gunneridae</taxon>
        <taxon>Pentapetalae</taxon>
        <taxon>rosids</taxon>
        <taxon>fabids</taxon>
        <taxon>Cucurbitales</taxon>
        <taxon>Cucurbitaceae</taxon>
        <taxon>Benincaseae</taxon>
        <taxon>Cucumis</taxon>
    </lineage>
</organism>
<feature type="compositionally biased region" description="Basic and acidic residues" evidence="2">
    <location>
        <begin position="210"/>
        <end position="221"/>
    </location>
</feature>
<keyword evidence="1" id="KW-0175">Coiled coil</keyword>
<dbReference type="EnsemblPlants" id="MELO3C030376.2.1">
    <property type="protein sequence ID" value="MELO3C030376.2.1"/>
    <property type="gene ID" value="MELO3C030376.2"/>
</dbReference>
<feature type="region of interest" description="Disordered" evidence="2">
    <location>
        <begin position="33"/>
        <end position="60"/>
    </location>
</feature>
<dbReference type="PANTHER" id="PTHR35761">
    <property type="entry name" value="ATR INTERACTING PROTEIN"/>
    <property type="match status" value="1"/>
</dbReference>
<dbReference type="InterPro" id="IPR044952">
    <property type="entry name" value="SUV2"/>
</dbReference>
<protein>
    <submittedName>
        <fullName evidence="3">Uncharacterized protein</fullName>
    </submittedName>
</protein>
<dbReference type="Gramene" id="MELO3C030376.2.1">
    <property type="protein sequence ID" value="MELO3C030376.2.1"/>
    <property type="gene ID" value="MELO3C030376.2"/>
</dbReference>